<keyword evidence="2" id="KW-1185">Reference proteome</keyword>
<organism evidence="1 2">
    <name type="scientific">Elysia marginata</name>
    <dbReference type="NCBI Taxonomy" id="1093978"/>
    <lineage>
        <taxon>Eukaryota</taxon>
        <taxon>Metazoa</taxon>
        <taxon>Spiralia</taxon>
        <taxon>Lophotrochozoa</taxon>
        <taxon>Mollusca</taxon>
        <taxon>Gastropoda</taxon>
        <taxon>Heterobranchia</taxon>
        <taxon>Euthyneura</taxon>
        <taxon>Panpulmonata</taxon>
        <taxon>Sacoglossa</taxon>
        <taxon>Placobranchoidea</taxon>
        <taxon>Plakobranchidae</taxon>
        <taxon>Elysia</taxon>
    </lineage>
</organism>
<accession>A0AAV4JRE0</accession>
<evidence type="ECO:0000313" key="2">
    <source>
        <dbReference type="Proteomes" id="UP000762676"/>
    </source>
</evidence>
<protein>
    <recommendedName>
        <fullName evidence="3">MULE transposase domain-containing protein</fullName>
    </recommendedName>
</protein>
<proteinExistence type="predicted"/>
<comment type="caution">
    <text evidence="1">The sequence shown here is derived from an EMBL/GenBank/DDBJ whole genome shotgun (WGS) entry which is preliminary data.</text>
</comment>
<dbReference type="AlphaFoldDB" id="A0AAV4JRE0"/>
<dbReference type="EMBL" id="BMAT01010355">
    <property type="protein sequence ID" value="GFS24945.1"/>
    <property type="molecule type" value="Genomic_DNA"/>
</dbReference>
<sequence length="98" mass="11271">MLEMLPETTRELQIELCPEEMFVELEVSVPAALSSTWPSCKIRLCLFHLSQAWFRKIQELGLAAEYTNNDSEIGQWLKLFFAIPLLTTNDIEECSAFT</sequence>
<evidence type="ECO:0008006" key="3">
    <source>
        <dbReference type="Google" id="ProtNLM"/>
    </source>
</evidence>
<dbReference type="Proteomes" id="UP000762676">
    <property type="component" value="Unassembled WGS sequence"/>
</dbReference>
<gene>
    <name evidence="1" type="ORF">ElyMa_005170500</name>
</gene>
<name>A0AAV4JRE0_9GAST</name>
<reference evidence="1 2" key="1">
    <citation type="journal article" date="2021" name="Elife">
        <title>Chloroplast acquisition without the gene transfer in kleptoplastic sea slugs, Plakobranchus ocellatus.</title>
        <authorList>
            <person name="Maeda T."/>
            <person name="Takahashi S."/>
            <person name="Yoshida T."/>
            <person name="Shimamura S."/>
            <person name="Takaki Y."/>
            <person name="Nagai Y."/>
            <person name="Toyoda A."/>
            <person name="Suzuki Y."/>
            <person name="Arimoto A."/>
            <person name="Ishii H."/>
            <person name="Satoh N."/>
            <person name="Nishiyama T."/>
            <person name="Hasebe M."/>
            <person name="Maruyama T."/>
            <person name="Minagawa J."/>
            <person name="Obokata J."/>
            <person name="Shigenobu S."/>
        </authorList>
    </citation>
    <scope>NUCLEOTIDE SEQUENCE [LARGE SCALE GENOMIC DNA]</scope>
</reference>
<evidence type="ECO:0000313" key="1">
    <source>
        <dbReference type="EMBL" id="GFS24945.1"/>
    </source>
</evidence>